<protein>
    <submittedName>
        <fullName evidence="2">Uncharacterized protein</fullName>
    </submittedName>
</protein>
<dbReference type="Proteomes" id="UP000479710">
    <property type="component" value="Unassembled WGS sequence"/>
</dbReference>
<feature type="compositionally biased region" description="Basic and acidic residues" evidence="1">
    <location>
        <begin position="89"/>
        <end position="112"/>
    </location>
</feature>
<name>A0A6G1DXI6_9ORYZ</name>
<evidence type="ECO:0000313" key="2">
    <source>
        <dbReference type="EMBL" id="KAF0917209.1"/>
    </source>
</evidence>
<dbReference type="AlphaFoldDB" id="A0A6G1DXI6"/>
<keyword evidence="3" id="KW-1185">Reference proteome</keyword>
<evidence type="ECO:0000256" key="1">
    <source>
        <dbReference type="SAM" id="MobiDB-lite"/>
    </source>
</evidence>
<comment type="caution">
    <text evidence="2">The sequence shown here is derived from an EMBL/GenBank/DDBJ whole genome shotgun (WGS) entry which is preliminary data.</text>
</comment>
<sequence>GAVSAEEKLSALISIATAYVVADPGRRPTTPEVLWTAGGAGGADGIIELAQKPIVYKSAGFIDGSSSNTSKPIDPKEEPKSIEASGKPDVLKHVEARTTPKPVEPKVVKNKRDSKDIKPIEKTKFECTFYGKANYLVGFCFRKAKNALGP</sequence>
<reference evidence="2 3" key="1">
    <citation type="submission" date="2019-11" db="EMBL/GenBank/DDBJ databases">
        <title>Whole genome sequence of Oryza granulata.</title>
        <authorList>
            <person name="Li W."/>
        </authorList>
    </citation>
    <scope>NUCLEOTIDE SEQUENCE [LARGE SCALE GENOMIC DNA]</scope>
    <source>
        <strain evidence="3">cv. Menghai</strain>
        <tissue evidence="2">Leaf</tissue>
    </source>
</reference>
<feature type="region of interest" description="Disordered" evidence="1">
    <location>
        <begin position="62"/>
        <end position="112"/>
    </location>
</feature>
<gene>
    <name evidence="2" type="ORF">E2562_017112</name>
</gene>
<evidence type="ECO:0000313" key="3">
    <source>
        <dbReference type="Proteomes" id="UP000479710"/>
    </source>
</evidence>
<proteinExistence type="predicted"/>
<organism evidence="2 3">
    <name type="scientific">Oryza meyeriana var. granulata</name>
    <dbReference type="NCBI Taxonomy" id="110450"/>
    <lineage>
        <taxon>Eukaryota</taxon>
        <taxon>Viridiplantae</taxon>
        <taxon>Streptophyta</taxon>
        <taxon>Embryophyta</taxon>
        <taxon>Tracheophyta</taxon>
        <taxon>Spermatophyta</taxon>
        <taxon>Magnoliopsida</taxon>
        <taxon>Liliopsida</taxon>
        <taxon>Poales</taxon>
        <taxon>Poaceae</taxon>
        <taxon>BOP clade</taxon>
        <taxon>Oryzoideae</taxon>
        <taxon>Oryzeae</taxon>
        <taxon>Oryzinae</taxon>
        <taxon>Oryza</taxon>
        <taxon>Oryza meyeriana</taxon>
    </lineage>
</organism>
<feature type="non-terminal residue" evidence="2">
    <location>
        <position position="1"/>
    </location>
</feature>
<accession>A0A6G1DXI6</accession>
<dbReference type="EMBL" id="SPHZ02000005">
    <property type="protein sequence ID" value="KAF0917209.1"/>
    <property type="molecule type" value="Genomic_DNA"/>
</dbReference>